<dbReference type="InterPro" id="IPR027417">
    <property type="entry name" value="P-loop_NTPase"/>
</dbReference>
<dbReference type="PANTHER" id="PTHR43214">
    <property type="entry name" value="TWO-COMPONENT RESPONSE REGULATOR"/>
    <property type="match status" value="1"/>
</dbReference>
<dbReference type="PANTHER" id="PTHR43214:SF42">
    <property type="entry name" value="TRANSCRIPTIONAL REGULATORY PROTEIN DESR"/>
    <property type="match status" value="1"/>
</dbReference>
<gene>
    <name evidence="3" type="ORF">AFA91_02555</name>
</gene>
<organism evidence="3 4">
    <name type="scientific">Mycolicibacterium goodii</name>
    <name type="common">Mycobacterium goodii</name>
    <dbReference type="NCBI Taxonomy" id="134601"/>
    <lineage>
        <taxon>Bacteria</taxon>
        <taxon>Bacillati</taxon>
        <taxon>Actinomycetota</taxon>
        <taxon>Actinomycetes</taxon>
        <taxon>Mycobacteriales</taxon>
        <taxon>Mycobacteriaceae</taxon>
        <taxon>Mycolicibacterium</taxon>
    </lineage>
</organism>
<dbReference type="PROSITE" id="PS00622">
    <property type="entry name" value="HTH_LUXR_1"/>
    <property type="match status" value="1"/>
</dbReference>
<dbReference type="PATRIC" id="fig|134601.6.peg.530"/>
<dbReference type="PROSITE" id="PS50043">
    <property type="entry name" value="HTH_LUXR_2"/>
    <property type="match status" value="1"/>
</dbReference>
<dbReference type="PRINTS" id="PR00038">
    <property type="entry name" value="HTHLUXR"/>
</dbReference>
<evidence type="ECO:0000313" key="4">
    <source>
        <dbReference type="Proteomes" id="UP000062255"/>
    </source>
</evidence>
<dbReference type="Proteomes" id="UP000062255">
    <property type="component" value="Chromosome"/>
</dbReference>
<evidence type="ECO:0000313" key="3">
    <source>
        <dbReference type="EMBL" id="AKS30937.1"/>
    </source>
</evidence>
<evidence type="ECO:0000259" key="2">
    <source>
        <dbReference type="PROSITE" id="PS50043"/>
    </source>
</evidence>
<dbReference type="InterPro" id="IPR039420">
    <property type="entry name" value="WalR-like"/>
</dbReference>
<reference evidence="3 4" key="1">
    <citation type="submission" date="2015-07" db="EMBL/GenBank/DDBJ databases">
        <title>Complete genome sequence of Mycobacterium goodii X7B, a facultative thermophilic biodesulfurizing bacterium.</title>
        <authorList>
            <person name="Yu B."/>
            <person name="Li F."/>
            <person name="Xu P."/>
        </authorList>
    </citation>
    <scope>NUCLEOTIDE SEQUENCE [LARGE SCALE GENOMIC DNA]</scope>
    <source>
        <strain evidence="3 4">X7B</strain>
    </source>
</reference>
<dbReference type="SMART" id="SM00421">
    <property type="entry name" value="HTH_LUXR"/>
    <property type="match status" value="1"/>
</dbReference>
<dbReference type="EMBL" id="CP012150">
    <property type="protein sequence ID" value="AKS30937.1"/>
    <property type="molecule type" value="Genomic_DNA"/>
</dbReference>
<dbReference type="InterPro" id="IPR036388">
    <property type="entry name" value="WH-like_DNA-bd_sf"/>
</dbReference>
<dbReference type="GO" id="GO:0003677">
    <property type="term" value="F:DNA binding"/>
    <property type="evidence" value="ECO:0007669"/>
    <property type="project" value="UniProtKB-KW"/>
</dbReference>
<dbReference type="InterPro" id="IPR016032">
    <property type="entry name" value="Sig_transdc_resp-reg_C-effctor"/>
</dbReference>
<feature type="domain" description="HTH luxR-type" evidence="2">
    <location>
        <begin position="795"/>
        <end position="858"/>
    </location>
</feature>
<dbReference type="InterPro" id="IPR000792">
    <property type="entry name" value="Tscrpt_reg_LuxR_C"/>
</dbReference>
<name>A0A0K0X0S3_MYCGD</name>
<dbReference type="Gene3D" id="1.25.40.10">
    <property type="entry name" value="Tetratricopeptide repeat domain"/>
    <property type="match status" value="1"/>
</dbReference>
<evidence type="ECO:0000256" key="1">
    <source>
        <dbReference type="ARBA" id="ARBA00023125"/>
    </source>
</evidence>
<dbReference type="SUPFAM" id="SSF52540">
    <property type="entry name" value="P-loop containing nucleoside triphosphate hydrolases"/>
    <property type="match status" value="1"/>
</dbReference>
<dbReference type="InterPro" id="IPR011990">
    <property type="entry name" value="TPR-like_helical_dom_sf"/>
</dbReference>
<dbReference type="Pfam" id="PF00196">
    <property type="entry name" value="GerE"/>
    <property type="match status" value="1"/>
</dbReference>
<proteinExistence type="predicted"/>
<dbReference type="CDD" id="cd06170">
    <property type="entry name" value="LuxR_C_like"/>
    <property type="match status" value="1"/>
</dbReference>
<dbReference type="GO" id="GO:0006355">
    <property type="term" value="P:regulation of DNA-templated transcription"/>
    <property type="evidence" value="ECO:0007669"/>
    <property type="project" value="InterPro"/>
</dbReference>
<sequence length="865" mass="92411">MLVGAAGSGRSRTLADLADRARARGWTVSSMRPSADDAREPASAARVLGADAGDGALDGDQLVGALGRAWAAPSSEPHLLCLDDVDQLAPAIIRAVCAAARRTAVRIALTATNERHLVAGLPEAKFHELTPLPPDQLRDVVRGAAGRGPIPEVLDRLTLLADGNPGVAEALTMSLSEAQLLGFEPLSPAAFVVPLRTRLTSRIPAELRPAALLLACGPATPPAVLERAGAELGVTGEHLDALERARLAEGRRGGLVLRPSGLGFALEATMTTTERRGVHAALARACADHDEVRTLWHRALAAGEADAGLADQLEALCEQTPRLGGWSMVSLLAERASELSADAGERGRRLALAAEHAWLEGTPARSLRLLTEAEDLSSDLDLKLRVAYVRGSIELAAGAGNRALRVLAEAVPDALQRLPLHESTALMVRACDAAEAAGDIVAVVRLGRRAEARLIDGMDSVASVRLRLIAGTAKVLADDMESGIAVMEEVLSACARERDQSHSLVGMRASLIVGDMHGLMRFTDQAMDRLREIGDRGMMPFVTARRALAETLLGRLRSALELSSAGVEESGLLGQENARAEHLAVQALAHARAGDGQEAGRAAELALHLASDFGLAWPGAIAVWALGEVELGSGNPERALELFTLLWHGTTYERHPLIATLAAPELVEAAERSDRRRDSDVAMRRLVSWARATGSAAAAGLVERCTALRAGSSAETVASYERALSLHREALRPFDEARTALAFGSWLRRERRKSECRAYLRLAHERFESFGAAGWQASAAQEMRASGDSVLRRDRVTDGARLTAQEHAVSVMVADGESNRQVAEKLSLSVRTVEYHLRNVYLKLGVRNRTELAANRHLFVEEYSV</sequence>
<keyword evidence="1" id="KW-0238">DNA-binding</keyword>
<dbReference type="KEGG" id="mgo:AFA91_02555"/>
<accession>A0A0K0X0S3</accession>
<dbReference type="Gene3D" id="1.10.10.10">
    <property type="entry name" value="Winged helix-like DNA-binding domain superfamily/Winged helix DNA-binding domain"/>
    <property type="match status" value="1"/>
</dbReference>
<protein>
    <recommendedName>
        <fullName evidence="2">HTH luxR-type domain-containing protein</fullName>
    </recommendedName>
</protein>
<dbReference type="AlphaFoldDB" id="A0A0K0X0S3"/>
<dbReference type="SUPFAM" id="SSF46894">
    <property type="entry name" value="C-terminal effector domain of the bipartite response regulators"/>
    <property type="match status" value="1"/>
</dbReference>
<dbReference type="SUPFAM" id="SSF48452">
    <property type="entry name" value="TPR-like"/>
    <property type="match status" value="1"/>
</dbReference>